<reference evidence="2" key="1">
    <citation type="journal article" date="2014" name="Front. Microbiol.">
        <title>High frequency of phylogenetically diverse reductive dehalogenase-homologous genes in deep subseafloor sedimentary metagenomes.</title>
        <authorList>
            <person name="Kawai M."/>
            <person name="Futagami T."/>
            <person name="Toyoda A."/>
            <person name="Takaki Y."/>
            <person name="Nishi S."/>
            <person name="Hori S."/>
            <person name="Arai W."/>
            <person name="Tsubouchi T."/>
            <person name="Morono Y."/>
            <person name="Uchiyama I."/>
            <person name="Ito T."/>
            <person name="Fujiyama A."/>
            <person name="Inagaki F."/>
            <person name="Takami H."/>
        </authorList>
    </citation>
    <scope>NUCLEOTIDE SEQUENCE</scope>
    <source>
        <strain evidence="2">Expedition CK06-06</strain>
    </source>
</reference>
<dbReference type="EMBL" id="BART01035383">
    <property type="protein sequence ID" value="GAH13923.1"/>
    <property type="molecule type" value="Genomic_DNA"/>
</dbReference>
<dbReference type="Gene3D" id="3.30.110.20">
    <property type="entry name" value="Alba-like domain"/>
    <property type="match status" value="1"/>
</dbReference>
<sequence>MPNGTTLIIRNRTDREKTIKDAIFAFSGGTKSLLIKGEGEEISTVVEVAEILKKRMYPGVEIANISLGSRPFFENRQRNNYRKNNRNNYNNKNKKDLISKIEITLSKLLL</sequence>
<dbReference type="InterPro" id="IPR002775">
    <property type="entry name" value="DNA/RNA-bd_Alba-like"/>
</dbReference>
<comment type="caution">
    <text evidence="2">The sequence shown here is derived from an EMBL/GenBank/DDBJ whole genome shotgun (WGS) entry which is preliminary data.</text>
</comment>
<evidence type="ECO:0000313" key="2">
    <source>
        <dbReference type="EMBL" id="GAH13923.1"/>
    </source>
</evidence>
<organism evidence="2">
    <name type="scientific">marine sediment metagenome</name>
    <dbReference type="NCBI Taxonomy" id="412755"/>
    <lineage>
        <taxon>unclassified sequences</taxon>
        <taxon>metagenomes</taxon>
        <taxon>ecological metagenomes</taxon>
    </lineage>
</organism>
<accession>X1EZA6</accession>
<name>X1EZA6_9ZZZZ</name>
<dbReference type="Pfam" id="PF01918">
    <property type="entry name" value="Alba"/>
    <property type="match status" value="1"/>
</dbReference>
<proteinExistence type="predicted"/>
<protein>
    <recommendedName>
        <fullName evidence="1">DNA/RNA-binding protein Alba-like domain-containing protein</fullName>
    </recommendedName>
</protein>
<gene>
    <name evidence="2" type="ORF">S01H4_60125</name>
</gene>
<evidence type="ECO:0000259" key="1">
    <source>
        <dbReference type="Pfam" id="PF01918"/>
    </source>
</evidence>
<dbReference type="AlphaFoldDB" id="X1EZA6"/>
<dbReference type="InterPro" id="IPR036882">
    <property type="entry name" value="Alba-like_dom_sf"/>
</dbReference>
<feature type="domain" description="DNA/RNA-binding protein Alba-like" evidence="1">
    <location>
        <begin position="9"/>
        <end position="67"/>
    </location>
</feature>
<dbReference type="GO" id="GO:0003676">
    <property type="term" value="F:nucleic acid binding"/>
    <property type="evidence" value="ECO:0007669"/>
    <property type="project" value="InterPro"/>
</dbReference>
<dbReference type="SUPFAM" id="SSF82704">
    <property type="entry name" value="AlbA-like"/>
    <property type="match status" value="1"/>
</dbReference>